<dbReference type="Proteomes" id="UP000515908">
    <property type="component" value="Chromosome 11"/>
</dbReference>
<organism evidence="2 3">
    <name type="scientific">Angomonas deanei</name>
    <dbReference type="NCBI Taxonomy" id="59799"/>
    <lineage>
        <taxon>Eukaryota</taxon>
        <taxon>Discoba</taxon>
        <taxon>Euglenozoa</taxon>
        <taxon>Kinetoplastea</taxon>
        <taxon>Metakinetoplastina</taxon>
        <taxon>Trypanosomatida</taxon>
        <taxon>Trypanosomatidae</taxon>
        <taxon>Strigomonadinae</taxon>
        <taxon>Angomonas</taxon>
    </lineage>
</organism>
<feature type="domain" description="Folliculin/SMCR8 longin" evidence="1">
    <location>
        <begin position="32"/>
        <end position="140"/>
    </location>
</feature>
<dbReference type="Pfam" id="PF11704">
    <property type="entry name" value="Folliculin"/>
    <property type="match status" value="1"/>
</dbReference>
<dbReference type="PANTHER" id="PTHR31441">
    <property type="entry name" value="FOLLICULIN FAMILY MEMBER"/>
    <property type="match status" value="1"/>
</dbReference>
<protein>
    <submittedName>
        <fullName evidence="2">Vesicle coat protein involved in Golgi to plasma membrane transport/Folliculin C-terminal domain containing protein, putative</fullName>
    </submittedName>
</protein>
<evidence type="ECO:0000313" key="3">
    <source>
        <dbReference type="Proteomes" id="UP000515908"/>
    </source>
</evidence>
<dbReference type="AlphaFoldDB" id="A0A7G2CHN1"/>
<dbReference type="PANTHER" id="PTHR31441:SF2">
    <property type="entry name" value="FOLLICULIN"/>
    <property type="match status" value="1"/>
</dbReference>
<accession>A0A7G2CHN1</accession>
<name>A0A7G2CHN1_9TRYP</name>
<reference evidence="2 3" key="1">
    <citation type="submission" date="2020-08" db="EMBL/GenBank/DDBJ databases">
        <authorList>
            <person name="Newling K."/>
            <person name="Davey J."/>
            <person name="Forrester S."/>
        </authorList>
    </citation>
    <scope>NUCLEOTIDE SEQUENCE [LARGE SCALE GENOMIC DNA]</scope>
    <source>
        <strain evidence="3">Crithidia deanei Carvalho (ATCC PRA-265)</strain>
    </source>
</reference>
<dbReference type="VEuPathDB" id="TriTrypDB:ADEAN_000605600"/>
<dbReference type="Gene3D" id="3.40.50.12430">
    <property type="match status" value="1"/>
</dbReference>
<keyword evidence="2" id="KW-0946">Virion</keyword>
<dbReference type="InterPro" id="IPR037520">
    <property type="entry name" value="Folliculin/SMCR8_longin"/>
</dbReference>
<dbReference type="GO" id="GO:0005096">
    <property type="term" value="F:GTPase activator activity"/>
    <property type="evidence" value="ECO:0007669"/>
    <property type="project" value="InterPro"/>
</dbReference>
<keyword evidence="2" id="KW-0167">Capsid protein</keyword>
<sequence length="493" mass="54974">MVSANLVSGGVEKRYLPYIQSVAARTLTSYENESQTTVFSEEGSPVFGCFSFTLRDILARGEQRRFCIIIMHPDLTELMNGWELTSKIIQTLITSWYKRAKKRFCSEYDLLNNIETTREEARKTALRSLFEIISDADCFDYAAVWQETHAFFESVVPHFFAPLSPKESAVMSGEEVTSLIEEWRLISGGVSKINTEQLARQYPVVDHPARTVKPAVLWLMEFVHSPFNSDDKLNLLLEALFVGDQIVVSGQNALDCAELVVALSSLLPKCLVRNSIFAEDYEMPYRSRIISFSDTFLKNNRVVSFGEAEGAMDEIPPFNLSEIPASGIVHAEVQHRKLSKVTIVSKDGSEDTPVFSTLTTRIACQLAESADTILWSGKAGVAPEPLPTLELLQVSLRQTVEEYVARGRAYSALFSGQEISCNASALGIVDRTKAAQNLSFRLVLESLFGSSGDKTDHKIQNNSRFKLSNRNRQSVFSSSCPEDHDTLLFLGKG</sequence>
<dbReference type="GO" id="GO:0005829">
    <property type="term" value="C:cytosol"/>
    <property type="evidence" value="ECO:0007669"/>
    <property type="project" value="TreeGrafter"/>
</dbReference>
<dbReference type="GO" id="GO:1904263">
    <property type="term" value="P:positive regulation of TORC1 signaling"/>
    <property type="evidence" value="ECO:0007669"/>
    <property type="project" value="TreeGrafter"/>
</dbReference>
<evidence type="ECO:0000259" key="1">
    <source>
        <dbReference type="Pfam" id="PF11704"/>
    </source>
</evidence>
<dbReference type="InterPro" id="IPR021713">
    <property type="entry name" value="Folliculin"/>
</dbReference>
<evidence type="ECO:0000313" key="2">
    <source>
        <dbReference type="EMBL" id="CAD2218567.1"/>
    </source>
</evidence>
<dbReference type="EMBL" id="LR877155">
    <property type="protein sequence ID" value="CAD2218567.1"/>
    <property type="molecule type" value="Genomic_DNA"/>
</dbReference>
<gene>
    <name evidence="2" type="ORF">ADEAN_000605600</name>
</gene>
<proteinExistence type="predicted"/>
<keyword evidence="3" id="KW-1185">Reference proteome</keyword>